<dbReference type="EMBL" id="FRDF01000016">
    <property type="protein sequence ID" value="SHN63535.1"/>
    <property type="molecule type" value="Genomic_DNA"/>
</dbReference>
<feature type="region of interest" description="Disordered" evidence="1">
    <location>
        <begin position="1"/>
        <end position="46"/>
    </location>
</feature>
<protein>
    <submittedName>
        <fullName evidence="3">PRC-barrel domain-containing protein</fullName>
    </submittedName>
</protein>
<dbReference type="STRING" id="198312.SAMN02745193_02606"/>
<name>A0A1M7SYD0_9SPHN</name>
<evidence type="ECO:0000256" key="1">
    <source>
        <dbReference type="SAM" id="MobiDB-lite"/>
    </source>
</evidence>
<evidence type="ECO:0000259" key="2">
    <source>
        <dbReference type="Pfam" id="PF05239"/>
    </source>
</evidence>
<sequence>MMNPSDKHHSVSPDARNPQEHGTGPINDPDHELIASDRVEGTKVFRPNGDRIGKIDHFMVNKRSGQVEYALMSFGGFLGLGEELRPLPRDALEYDSEQEGYVVAAEDDVFRNSPFIEGGTAPAWDSAYARTLYGYWGVPY</sequence>
<dbReference type="PANTHER" id="PTHR36505:SF1">
    <property type="entry name" value="BLR1072 PROTEIN"/>
    <property type="match status" value="1"/>
</dbReference>
<dbReference type="InterPro" id="IPR011033">
    <property type="entry name" value="PRC_barrel-like_sf"/>
</dbReference>
<dbReference type="Gene3D" id="2.30.30.240">
    <property type="entry name" value="PRC-barrel domain"/>
    <property type="match status" value="1"/>
</dbReference>
<feature type="compositionally biased region" description="Basic and acidic residues" evidence="1">
    <location>
        <begin position="1"/>
        <end position="11"/>
    </location>
</feature>
<dbReference type="PANTHER" id="PTHR36505">
    <property type="entry name" value="BLR1072 PROTEIN"/>
    <property type="match status" value="1"/>
</dbReference>
<reference evidence="4" key="1">
    <citation type="submission" date="2016-12" db="EMBL/GenBank/DDBJ databases">
        <authorList>
            <person name="Varghese N."/>
            <person name="Submissions S."/>
        </authorList>
    </citation>
    <scope>NUCLEOTIDE SEQUENCE [LARGE SCALE GENOMIC DNA]</scope>
    <source>
        <strain evidence="4">DSM 11032</strain>
    </source>
</reference>
<dbReference type="AlphaFoldDB" id="A0A1M7SYD0"/>
<feature type="compositionally biased region" description="Basic and acidic residues" evidence="1">
    <location>
        <begin position="28"/>
        <end position="46"/>
    </location>
</feature>
<dbReference type="Proteomes" id="UP000184391">
    <property type="component" value="Unassembled WGS sequence"/>
</dbReference>
<keyword evidence="4" id="KW-1185">Reference proteome</keyword>
<dbReference type="Pfam" id="PF05239">
    <property type="entry name" value="PRC"/>
    <property type="match status" value="1"/>
</dbReference>
<evidence type="ECO:0000313" key="3">
    <source>
        <dbReference type="EMBL" id="SHN63535.1"/>
    </source>
</evidence>
<feature type="domain" description="PRC-barrel" evidence="2">
    <location>
        <begin position="34"/>
        <end position="104"/>
    </location>
</feature>
<dbReference type="InterPro" id="IPR027275">
    <property type="entry name" value="PRC-brl_dom"/>
</dbReference>
<accession>A0A1M7SYD0</accession>
<dbReference type="RefSeq" id="WP_245790199.1">
    <property type="nucleotide sequence ID" value="NZ_FRDF01000016.1"/>
</dbReference>
<organism evidence="3 4">
    <name type="scientific">Erythrobacter sanguineus</name>
    <dbReference type="NCBI Taxonomy" id="198312"/>
    <lineage>
        <taxon>Bacteria</taxon>
        <taxon>Pseudomonadati</taxon>
        <taxon>Pseudomonadota</taxon>
        <taxon>Alphaproteobacteria</taxon>
        <taxon>Sphingomonadales</taxon>
        <taxon>Erythrobacteraceae</taxon>
        <taxon>Erythrobacter/Porphyrobacter group</taxon>
        <taxon>Erythrobacter</taxon>
    </lineage>
</organism>
<proteinExistence type="predicted"/>
<evidence type="ECO:0000313" key="4">
    <source>
        <dbReference type="Proteomes" id="UP000184391"/>
    </source>
</evidence>
<dbReference type="SUPFAM" id="SSF50346">
    <property type="entry name" value="PRC-barrel domain"/>
    <property type="match status" value="1"/>
</dbReference>
<gene>
    <name evidence="3" type="ORF">SAMN02745193_02606</name>
</gene>